<feature type="compositionally biased region" description="Low complexity" evidence="1">
    <location>
        <begin position="18"/>
        <end position="35"/>
    </location>
</feature>
<accession>A0A2I2FJ87</accession>
<dbReference type="GeneID" id="36523174"/>
<protein>
    <submittedName>
        <fullName evidence="2">Uncharacterized protein</fullName>
    </submittedName>
</protein>
<evidence type="ECO:0000313" key="3">
    <source>
        <dbReference type="Proteomes" id="UP000234585"/>
    </source>
</evidence>
<evidence type="ECO:0000313" key="2">
    <source>
        <dbReference type="EMBL" id="PLB40698.1"/>
    </source>
</evidence>
<dbReference type="AlphaFoldDB" id="A0A2I2FJ87"/>
<organism evidence="2 3">
    <name type="scientific">Aspergillus candidus</name>
    <dbReference type="NCBI Taxonomy" id="41067"/>
    <lineage>
        <taxon>Eukaryota</taxon>
        <taxon>Fungi</taxon>
        <taxon>Dikarya</taxon>
        <taxon>Ascomycota</taxon>
        <taxon>Pezizomycotina</taxon>
        <taxon>Eurotiomycetes</taxon>
        <taxon>Eurotiomycetidae</taxon>
        <taxon>Eurotiales</taxon>
        <taxon>Aspergillaceae</taxon>
        <taxon>Aspergillus</taxon>
        <taxon>Aspergillus subgen. Circumdati</taxon>
    </lineage>
</organism>
<reference evidence="2 3" key="1">
    <citation type="submission" date="2017-12" db="EMBL/GenBank/DDBJ databases">
        <authorList>
            <consortium name="DOE Joint Genome Institute"/>
            <person name="Haridas S."/>
            <person name="Kjaerbolling I."/>
            <person name="Vesth T.C."/>
            <person name="Frisvad J.C."/>
            <person name="Nybo J.L."/>
            <person name="Theobald S."/>
            <person name="Kuo A."/>
            <person name="Bowyer P."/>
            <person name="Matsuda Y."/>
            <person name="Mondo S."/>
            <person name="Lyhne E.K."/>
            <person name="Kogle M.E."/>
            <person name="Clum A."/>
            <person name="Lipzen A."/>
            <person name="Salamov A."/>
            <person name="Ngan C.Y."/>
            <person name="Daum C."/>
            <person name="Chiniquy J."/>
            <person name="Barry K."/>
            <person name="LaButti K."/>
            <person name="Simmons B.A."/>
            <person name="Magnuson J.K."/>
            <person name="Mortensen U.H."/>
            <person name="Larsen T.O."/>
            <person name="Grigoriev I.V."/>
            <person name="Baker S.E."/>
            <person name="Andersen M.R."/>
            <person name="Nordberg H.P."/>
            <person name="Cantor M.N."/>
            <person name="Hua S.X."/>
        </authorList>
    </citation>
    <scope>NUCLEOTIDE SEQUENCE [LARGE SCALE GENOMIC DNA]</scope>
    <source>
        <strain evidence="2 3">CBS 102.13</strain>
    </source>
</reference>
<gene>
    <name evidence="2" type="ORF">BDW47DRAFT_123245</name>
</gene>
<dbReference type="EMBL" id="KZ559123">
    <property type="protein sequence ID" value="PLB40698.1"/>
    <property type="molecule type" value="Genomic_DNA"/>
</dbReference>
<sequence length="166" mass="18307">MNKLTKIITNLYHTVLHSNSNPNSNSPTASSTTEPSTPPTKHKVKHPKKNLFIPTKHRKKTAQELTGLPSSCPIDILARGRSVNPTTPAAHTLDYSMFASSCPDGRWAGLKGGAAAAQGIEPEADITLQPHRMDHLLVPGLPRIQRGRSREEQFSNEDYEVEYCAW</sequence>
<evidence type="ECO:0000256" key="1">
    <source>
        <dbReference type="SAM" id="MobiDB-lite"/>
    </source>
</evidence>
<dbReference type="RefSeq" id="XP_024674710.1">
    <property type="nucleotide sequence ID" value="XM_024816014.1"/>
</dbReference>
<name>A0A2I2FJ87_ASPCN</name>
<dbReference type="Proteomes" id="UP000234585">
    <property type="component" value="Unassembled WGS sequence"/>
</dbReference>
<feature type="region of interest" description="Disordered" evidence="1">
    <location>
        <begin position="16"/>
        <end position="48"/>
    </location>
</feature>
<keyword evidence="3" id="KW-1185">Reference proteome</keyword>
<proteinExistence type="predicted"/>
<dbReference type="OrthoDB" id="10356573at2759"/>